<comment type="caution">
    <text evidence="2">The sequence shown here is derived from an EMBL/GenBank/DDBJ whole genome shotgun (WGS) entry which is preliminary data.</text>
</comment>
<reference evidence="2" key="1">
    <citation type="journal article" date="2019" name="Sci. Rep.">
        <title>Draft genome of Tanacetum cinerariifolium, the natural source of mosquito coil.</title>
        <authorList>
            <person name="Yamashiro T."/>
            <person name="Shiraishi A."/>
            <person name="Satake H."/>
            <person name="Nakayama K."/>
        </authorList>
    </citation>
    <scope>NUCLEOTIDE SEQUENCE</scope>
</reference>
<protein>
    <submittedName>
        <fullName evidence="2">RNA-directed DNA polymerase, eukaryota, reverse transcriptase zinc-binding domain protein</fullName>
    </submittedName>
</protein>
<organism evidence="2">
    <name type="scientific">Tanacetum cinerariifolium</name>
    <name type="common">Dalmatian daisy</name>
    <name type="synonym">Chrysanthemum cinerariifolium</name>
    <dbReference type="NCBI Taxonomy" id="118510"/>
    <lineage>
        <taxon>Eukaryota</taxon>
        <taxon>Viridiplantae</taxon>
        <taxon>Streptophyta</taxon>
        <taxon>Embryophyta</taxon>
        <taxon>Tracheophyta</taxon>
        <taxon>Spermatophyta</taxon>
        <taxon>Magnoliopsida</taxon>
        <taxon>eudicotyledons</taxon>
        <taxon>Gunneridae</taxon>
        <taxon>Pentapetalae</taxon>
        <taxon>asterids</taxon>
        <taxon>campanulids</taxon>
        <taxon>Asterales</taxon>
        <taxon>Asteraceae</taxon>
        <taxon>Asteroideae</taxon>
        <taxon>Anthemideae</taxon>
        <taxon>Anthemidinae</taxon>
        <taxon>Tanacetum</taxon>
    </lineage>
</organism>
<dbReference type="GO" id="GO:0003964">
    <property type="term" value="F:RNA-directed DNA polymerase activity"/>
    <property type="evidence" value="ECO:0007669"/>
    <property type="project" value="UniProtKB-KW"/>
</dbReference>
<gene>
    <name evidence="2" type="ORF">Tci_004793</name>
</gene>
<dbReference type="SUPFAM" id="SSF56219">
    <property type="entry name" value="DNase I-like"/>
    <property type="match status" value="1"/>
</dbReference>
<dbReference type="EMBL" id="BKCJ010000395">
    <property type="protein sequence ID" value="GEU32815.1"/>
    <property type="molecule type" value="Genomic_DNA"/>
</dbReference>
<dbReference type="Gene3D" id="3.60.10.10">
    <property type="entry name" value="Endonuclease/exonuclease/phosphatase"/>
    <property type="match status" value="1"/>
</dbReference>
<dbReference type="PANTHER" id="PTHR33710">
    <property type="entry name" value="BNAC02G09200D PROTEIN"/>
    <property type="match status" value="1"/>
</dbReference>
<dbReference type="AlphaFoldDB" id="A0A6L2J9X7"/>
<dbReference type="InterPro" id="IPR036691">
    <property type="entry name" value="Endo/exonu/phosph_ase_sf"/>
</dbReference>
<feature type="compositionally biased region" description="Basic residues" evidence="1">
    <location>
        <begin position="1"/>
        <end position="14"/>
    </location>
</feature>
<proteinExistence type="predicted"/>
<evidence type="ECO:0000256" key="1">
    <source>
        <dbReference type="SAM" id="MobiDB-lite"/>
    </source>
</evidence>
<sequence>MSNKKRLSKRKPKLPNRFNDHIMSNSSQNSNDSYDIENVEEIMVSKEDMMDEIRENSKVNEKGGLGWNIEVVDVMVVQSCSQTILCLVETIKTKEAWTLMGDFNVTLNIEEHSNGTSNLTNDMSEFKDTINSLEVEDLCSTGFYYTWTKSLKNPHCRTLKKLDRIMVNDEFLNKFINAIGVFLPYPVSDHNPAIMKIPKGIVKKRKSFRFANYVADKDDFLDLVKKGWVKNVRRCQMHIQDNILITQELLKGYNRKIGAKRSLEVVKKTLNDFSSVSGLFPNLSKSTIFFGRINGKLKEDLLQILTFKCEKLPMKFLGVPRIAKRLGELMKIRDKIKPYVMFKIVDGKTISLWHEKWCDQGPLDRFVHNRDIYDARMSSSDCLADAIEEDVPSDSTGSQMALGGSALLFEM</sequence>
<evidence type="ECO:0000313" key="2">
    <source>
        <dbReference type="EMBL" id="GEU32815.1"/>
    </source>
</evidence>
<name>A0A6L2J9X7_TANCI</name>
<feature type="region of interest" description="Disordered" evidence="1">
    <location>
        <begin position="1"/>
        <end position="32"/>
    </location>
</feature>
<keyword evidence="2" id="KW-0808">Transferase</keyword>
<dbReference type="PANTHER" id="PTHR33710:SF71">
    <property type="entry name" value="ENDONUCLEASE_EXONUCLEASE_PHOSPHATASE DOMAIN-CONTAINING PROTEIN"/>
    <property type="match status" value="1"/>
</dbReference>
<accession>A0A6L2J9X7</accession>
<keyword evidence="2" id="KW-0548">Nucleotidyltransferase</keyword>
<keyword evidence="2" id="KW-0695">RNA-directed DNA polymerase</keyword>